<dbReference type="RefSeq" id="WP_047877856.1">
    <property type="nucleotide sequence ID" value="NZ_LDOT01000005.1"/>
</dbReference>
<proteinExistence type="predicted"/>
<dbReference type="Proteomes" id="UP000036097">
    <property type="component" value="Unassembled WGS sequence"/>
</dbReference>
<dbReference type="OrthoDB" id="5795846at2"/>
<evidence type="ECO:0008006" key="3">
    <source>
        <dbReference type="Google" id="ProtNLM"/>
    </source>
</evidence>
<evidence type="ECO:0000313" key="1">
    <source>
        <dbReference type="EMBL" id="KLV07516.1"/>
    </source>
</evidence>
<name>A0A0J1H741_9GAMM</name>
<dbReference type="EMBL" id="LDOT01000005">
    <property type="protein sequence ID" value="KLV07516.1"/>
    <property type="molecule type" value="Genomic_DNA"/>
</dbReference>
<dbReference type="AlphaFoldDB" id="A0A0J1H741"/>
<keyword evidence="2" id="KW-1185">Reference proteome</keyword>
<dbReference type="InterPro" id="IPR012659">
    <property type="entry name" value="CHP02444"/>
</dbReference>
<comment type="caution">
    <text evidence="1">The sequence shown here is derived from an EMBL/GenBank/DDBJ whole genome shotgun (WGS) entry which is preliminary data.</text>
</comment>
<sequence length="152" mass="17438">MPIERLDPLRFWQFAIDHYRSPGVEHACLVLQDQYHGNVNLALLLHWLDTQSLALSTQEISVLLAALSASEPSLQAHRTRRRQLKPSLSKELYRSLLDEELQLEQEQQQSLIDALSPMALSTTRHPRNLSNYCRLLAFPASLMPSLQAQERL</sequence>
<organism evidence="1 2">
    <name type="scientific">Photobacterium aquae</name>
    <dbReference type="NCBI Taxonomy" id="1195763"/>
    <lineage>
        <taxon>Bacteria</taxon>
        <taxon>Pseudomonadati</taxon>
        <taxon>Pseudomonadota</taxon>
        <taxon>Gammaproteobacteria</taxon>
        <taxon>Vibrionales</taxon>
        <taxon>Vibrionaceae</taxon>
        <taxon>Photobacterium</taxon>
    </lineage>
</organism>
<dbReference type="NCBIfam" id="TIGR02444">
    <property type="entry name" value="TIGR02444 family protein"/>
    <property type="match status" value="1"/>
</dbReference>
<accession>A0A0J1H741</accession>
<dbReference type="PATRIC" id="fig|1195763.3.peg.1159"/>
<gene>
    <name evidence="1" type="ORF">ABT56_05480</name>
</gene>
<reference evidence="1 2" key="1">
    <citation type="submission" date="2015-05" db="EMBL/GenBank/DDBJ databases">
        <title>Photobacterium galathea sp. nov.</title>
        <authorList>
            <person name="Machado H."/>
            <person name="Gram L."/>
        </authorList>
    </citation>
    <scope>NUCLEOTIDE SEQUENCE [LARGE SCALE GENOMIC DNA]</scope>
    <source>
        <strain evidence="1 2">CGMCC 1.12159</strain>
    </source>
</reference>
<dbReference type="STRING" id="1195763.ABT56_05480"/>
<dbReference type="Pfam" id="PF09523">
    <property type="entry name" value="DUF2390"/>
    <property type="match status" value="1"/>
</dbReference>
<evidence type="ECO:0000313" key="2">
    <source>
        <dbReference type="Proteomes" id="UP000036097"/>
    </source>
</evidence>
<protein>
    <recommendedName>
        <fullName evidence="3">TIGR02444 family protein</fullName>
    </recommendedName>
</protein>